<keyword evidence="4 6" id="KW-1133">Transmembrane helix</keyword>
<evidence type="ECO:0000256" key="4">
    <source>
        <dbReference type="ARBA" id="ARBA00022989"/>
    </source>
</evidence>
<comment type="caution">
    <text evidence="7">The sequence shown here is derived from an EMBL/GenBank/DDBJ whole genome shotgun (WGS) entry which is preliminary data.</text>
</comment>
<keyword evidence="2" id="KW-1003">Cell membrane</keyword>
<dbReference type="OrthoDB" id="9815248at2"/>
<accession>E8LT17</accession>
<gene>
    <name evidence="7" type="ORF">VIBR0546_00555</name>
</gene>
<feature type="transmembrane region" description="Helical" evidence="6">
    <location>
        <begin position="215"/>
        <end position="234"/>
    </location>
</feature>
<feature type="transmembrane region" description="Helical" evidence="6">
    <location>
        <begin position="118"/>
        <end position="139"/>
    </location>
</feature>
<feature type="transmembrane region" description="Helical" evidence="6">
    <location>
        <begin position="172"/>
        <end position="194"/>
    </location>
</feature>
<dbReference type="STRING" id="945543.VIBR0546_00555"/>
<feature type="transmembrane region" description="Helical" evidence="6">
    <location>
        <begin position="12"/>
        <end position="32"/>
    </location>
</feature>
<dbReference type="RefSeq" id="WP_006878961.1">
    <property type="nucleotide sequence ID" value="NZ_AEVS01000049.1"/>
</dbReference>
<evidence type="ECO:0000313" key="7">
    <source>
        <dbReference type="EMBL" id="EGA66210.1"/>
    </source>
</evidence>
<feature type="transmembrane region" description="Helical" evidence="6">
    <location>
        <begin position="408"/>
        <end position="427"/>
    </location>
</feature>
<protein>
    <submittedName>
        <fullName evidence="7">Putative lipopolysaccharide biosynthesis protein</fullName>
    </submittedName>
</protein>
<feature type="transmembrane region" description="Helical" evidence="6">
    <location>
        <begin position="290"/>
        <end position="310"/>
    </location>
</feature>
<dbReference type="Pfam" id="PF01943">
    <property type="entry name" value="Polysacc_synt"/>
    <property type="match status" value="1"/>
</dbReference>
<feature type="transmembrane region" description="Helical" evidence="6">
    <location>
        <begin position="246"/>
        <end position="269"/>
    </location>
</feature>
<name>E8LT17_9VIBR</name>
<evidence type="ECO:0000256" key="5">
    <source>
        <dbReference type="ARBA" id="ARBA00023136"/>
    </source>
</evidence>
<dbReference type="InterPro" id="IPR002797">
    <property type="entry name" value="Polysacc_synth"/>
</dbReference>
<dbReference type="eggNOG" id="COG2244">
    <property type="taxonomic scope" value="Bacteria"/>
</dbReference>
<keyword evidence="5 6" id="KW-0472">Membrane</keyword>
<evidence type="ECO:0000256" key="6">
    <source>
        <dbReference type="SAM" id="Phobius"/>
    </source>
</evidence>
<proteinExistence type="predicted"/>
<dbReference type="Proteomes" id="UP000004371">
    <property type="component" value="Unassembled WGS sequence"/>
</dbReference>
<evidence type="ECO:0000256" key="1">
    <source>
        <dbReference type="ARBA" id="ARBA00004651"/>
    </source>
</evidence>
<evidence type="ECO:0000313" key="8">
    <source>
        <dbReference type="Proteomes" id="UP000004371"/>
    </source>
</evidence>
<feature type="transmembrane region" description="Helical" evidence="6">
    <location>
        <begin position="44"/>
        <end position="64"/>
    </location>
</feature>
<feature type="transmembrane region" description="Helical" evidence="6">
    <location>
        <begin position="84"/>
        <end position="106"/>
    </location>
</feature>
<dbReference type="InterPro" id="IPR050833">
    <property type="entry name" value="Poly_Biosynth_Transport"/>
</dbReference>
<organism evidence="7 8">
    <name type="scientific">Vibrio brasiliensis LMG 20546</name>
    <dbReference type="NCBI Taxonomy" id="945543"/>
    <lineage>
        <taxon>Bacteria</taxon>
        <taxon>Pseudomonadati</taxon>
        <taxon>Pseudomonadota</taxon>
        <taxon>Gammaproteobacteria</taxon>
        <taxon>Vibrionales</taxon>
        <taxon>Vibrionaceae</taxon>
        <taxon>Vibrio</taxon>
        <taxon>Vibrio oreintalis group</taxon>
    </lineage>
</organism>
<reference evidence="7 8" key="1">
    <citation type="journal article" date="2012" name="Int. J. Syst. Evol. Microbiol.">
        <title>Vibrio caribbeanicus sp. nov., isolated from the marine sponge Scleritoderma cyanea.</title>
        <authorList>
            <person name="Hoffmann M."/>
            <person name="Monday S.R."/>
            <person name="Allard M.W."/>
            <person name="Strain E.A."/>
            <person name="Whittaker P."/>
            <person name="Naum M."/>
            <person name="McCarthy P.J."/>
            <person name="Lopez J.V."/>
            <person name="Fischer M."/>
            <person name="Brown E.W."/>
        </authorList>
    </citation>
    <scope>NUCLEOTIDE SEQUENCE [LARGE SCALE GENOMIC DNA]</scope>
    <source>
        <strain evidence="7 8">LMG 20546</strain>
    </source>
</reference>
<dbReference type="EMBL" id="AEVS01000049">
    <property type="protein sequence ID" value="EGA66210.1"/>
    <property type="molecule type" value="Genomic_DNA"/>
</dbReference>
<feature type="transmembrane region" description="Helical" evidence="6">
    <location>
        <begin position="433"/>
        <end position="452"/>
    </location>
</feature>
<dbReference type="PANTHER" id="PTHR30250:SF11">
    <property type="entry name" value="O-ANTIGEN TRANSPORTER-RELATED"/>
    <property type="match status" value="1"/>
</dbReference>
<feature type="transmembrane region" description="Helical" evidence="6">
    <location>
        <begin position="146"/>
        <end position="166"/>
    </location>
</feature>
<dbReference type="GO" id="GO:0005886">
    <property type="term" value="C:plasma membrane"/>
    <property type="evidence" value="ECO:0007669"/>
    <property type="project" value="UniProtKB-SubCell"/>
</dbReference>
<keyword evidence="3 6" id="KW-0812">Transmembrane</keyword>
<comment type="subcellular location">
    <subcellularLocation>
        <location evidence="1">Cell membrane</location>
        <topology evidence="1">Multi-pass membrane protein</topology>
    </subcellularLocation>
</comment>
<feature type="transmembrane region" description="Helical" evidence="6">
    <location>
        <begin position="378"/>
        <end position="396"/>
    </location>
</feature>
<evidence type="ECO:0000256" key="3">
    <source>
        <dbReference type="ARBA" id="ARBA00022692"/>
    </source>
</evidence>
<keyword evidence="8" id="KW-1185">Reference proteome</keyword>
<feature type="transmembrane region" description="Helical" evidence="6">
    <location>
        <begin position="353"/>
        <end position="372"/>
    </location>
</feature>
<sequence length="475" mass="53431">MKNNHLKDMSLYAISLFLIKGVSLFTLPLMAHYLSPDELGHLELLGITTVFFSLIVGLAMHENLYRFIGPVRHKKLRKAKANKLYSTSLVISFSLTLLLLTLYLLLPINFDAFNSSQIGLMLMVLCYEAPLAICLAWLRLHNQASLFFKVCTITVIVQVALLVTVLTNNPDVTLIFAINVLCTLAQFLFLHCYLRFGFRLPKFSQARQYLHYSMPLMLSAVVAFGLSGAERWLIAAATDLQTLGMYAIAAKFALGVGILIQPFHMWWMPKRFESLKVHGADYTARVTQRGVLLLCFIAISVSWLSQIFIALALPSAYHPAMGYVSLTITMMLFKELVELSNIGVLYRKKTSQLLYINIFATIVALGVCLATIDYGLYAILLALILGQVTRFVLTLYRSQQLFSLNYQIPALIGLLLLTVTFIVTSRYHQHLEVSMLMLVLQPLSLLAFAIRCRLISLDSIKGLFSAMQTYLGRTQ</sequence>
<dbReference type="PANTHER" id="PTHR30250">
    <property type="entry name" value="PST FAMILY PREDICTED COLANIC ACID TRANSPORTER"/>
    <property type="match status" value="1"/>
</dbReference>
<evidence type="ECO:0000256" key="2">
    <source>
        <dbReference type="ARBA" id="ARBA00022475"/>
    </source>
</evidence>
<dbReference type="AlphaFoldDB" id="E8LT17"/>